<gene>
    <name evidence="6" type="ORF">A3A16_02465</name>
</gene>
<dbReference type="Gene3D" id="3.40.1090.10">
    <property type="entry name" value="Cytosolic phospholipase A2 catalytic domain"/>
    <property type="match status" value="1"/>
</dbReference>
<comment type="caution">
    <text evidence="4">Lacks conserved residue(s) required for the propagation of feature annotation.</text>
</comment>
<accession>A0A1G1ZNZ3</accession>
<feature type="active site" description="Nucleophile" evidence="4">
    <location>
        <position position="43"/>
    </location>
</feature>
<evidence type="ECO:0000256" key="3">
    <source>
        <dbReference type="ARBA" id="ARBA00023098"/>
    </source>
</evidence>
<dbReference type="GO" id="GO:0016042">
    <property type="term" value="P:lipid catabolic process"/>
    <property type="evidence" value="ECO:0007669"/>
    <property type="project" value="UniProtKB-UniRule"/>
</dbReference>
<evidence type="ECO:0000313" key="7">
    <source>
        <dbReference type="Proteomes" id="UP000177942"/>
    </source>
</evidence>
<dbReference type="Proteomes" id="UP000177942">
    <property type="component" value="Unassembled WGS sequence"/>
</dbReference>
<sequence length="321" mass="35869">MKSTFDRTAVIFDSGGFNGVLSIGPAKAIWSRGVKPVALFGTSVGAINAAKIAETNALESVNQLEIIWLLIEKLGPEAIFNSKFISYRLLKGKPALFRNDKLIKLISSLNVRKVVEQPWTLGIVLINDKSENFPADDLLCSDISEFLARRFQVVSSHDKEVEDNPELLKEYILASASVPGAFEAVKIGDRKFSDGFVFSSVSKQISQLNCDTVILILNKNPLSKARMSWHQAMFGGLRYLQDTLNAIGIIHFLQAHQDFSVWHCSKEITPLRVASERRFIIIEPPNAVPDLEQVRFKDVDFSSIIKEGFKRTQSFLSIIEP</sequence>
<organism evidence="6 7">
    <name type="scientific">Candidatus Harrisonbacteria bacterium RIFCSPLOWO2_01_FULL_44_18</name>
    <dbReference type="NCBI Taxonomy" id="1798407"/>
    <lineage>
        <taxon>Bacteria</taxon>
        <taxon>Candidatus Harrisoniibacteriota</taxon>
    </lineage>
</organism>
<dbReference type="Pfam" id="PF01734">
    <property type="entry name" value="Patatin"/>
    <property type="match status" value="1"/>
</dbReference>
<evidence type="ECO:0000256" key="4">
    <source>
        <dbReference type="PROSITE-ProRule" id="PRU01161"/>
    </source>
</evidence>
<evidence type="ECO:0000259" key="5">
    <source>
        <dbReference type="PROSITE" id="PS51635"/>
    </source>
</evidence>
<dbReference type="AlphaFoldDB" id="A0A1G1ZNZ3"/>
<dbReference type="STRING" id="1798407.A3A16_02465"/>
<feature type="short sequence motif" description="GXSXG" evidence="4">
    <location>
        <begin position="41"/>
        <end position="45"/>
    </location>
</feature>
<dbReference type="GO" id="GO:0016787">
    <property type="term" value="F:hydrolase activity"/>
    <property type="evidence" value="ECO:0007669"/>
    <property type="project" value="UniProtKB-UniRule"/>
</dbReference>
<dbReference type="PROSITE" id="PS51635">
    <property type="entry name" value="PNPLA"/>
    <property type="match status" value="1"/>
</dbReference>
<proteinExistence type="predicted"/>
<dbReference type="PANTHER" id="PTHR14226">
    <property type="entry name" value="NEUROPATHY TARGET ESTERASE/SWISS CHEESE D.MELANOGASTER"/>
    <property type="match status" value="1"/>
</dbReference>
<evidence type="ECO:0000256" key="1">
    <source>
        <dbReference type="ARBA" id="ARBA00022801"/>
    </source>
</evidence>
<dbReference type="InterPro" id="IPR050301">
    <property type="entry name" value="NTE"/>
</dbReference>
<dbReference type="PANTHER" id="PTHR14226:SF57">
    <property type="entry name" value="BLR7027 PROTEIN"/>
    <property type="match status" value="1"/>
</dbReference>
<evidence type="ECO:0000256" key="2">
    <source>
        <dbReference type="ARBA" id="ARBA00022963"/>
    </source>
</evidence>
<dbReference type="InterPro" id="IPR002641">
    <property type="entry name" value="PNPLA_dom"/>
</dbReference>
<reference evidence="6 7" key="1">
    <citation type="journal article" date="2016" name="Nat. Commun.">
        <title>Thousands of microbial genomes shed light on interconnected biogeochemical processes in an aquifer system.</title>
        <authorList>
            <person name="Anantharaman K."/>
            <person name="Brown C.T."/>
            <person name="Hug L.A."/>
            <person name="Sharon I."/>
            <person name="Castelle C.J."/>
            <person name="Probst A.J."/>
            <person name="Thomas B.C."/>
            <person name="Singh A."/>
            <person name="Wilkins M.J."/>
            <person name="Karaoz U."/>
            <person name="Brodie E.L."/>
            <person name="Williams K.H."/>
            <person name="Hubbard S.S."/>
            <person name="Banfield J.F."/>
        </authorList>
    </citation>
    <scope>NUCLEOTIDE SEQUENCE [LARGE SCALE GENOMIC DNA]</scope>
</reference>
<evidence type="ECO:0000313" key="6">
    <source>
        <dbReference type="EMBL" id="OGY66149.1"/>
    </source>
</evidence>
<name>A0A1G1ZNZ3_9BACT</name>
<dbReference type="SUPFAM" id="SSF52151">
    <property type="entry name" value="FabD/lysophospholipase-like"/>
    <property type="match status" value="1"/>
</dbReference>
<keyword evidence="1 4" id="KW-0378">Hydrolase</keyword>
<protein>
    <recommendedName>
        <fullName evidence="5">PNPLA domain-containing protein</fullName>
    </recommendedName>
</protein>
<feature type="domain" description="PNPLA" evidence="5">
    <location>
        <begin position="10"/>
        <end position="209"/>
    </location>
</feature>
<keyword evidence="3 4" id="KW-0443">Lipid metabolism</keyword>
<keyword evidence="2 4" id="KW-0442">Lipid degradation</keyword>
<feature type="active site" description="Proton acceptor" evidence="4">
    <location>
        <position position="194"/>
    </location>
</feature>
<comment type="caution">
    <text evidence="6">The sequence shown here is derived from an EMBL/GenBank/DDBJ whole genome shotgun (WGS) entry which is preliminary data.</text>
</comment>
<dbReference type="EMBL" id="MHJJ01000004">
    <property type="protein sequence ID" value="OGY66149.1"/>
    <property type="molecule type" value="Genomic_DNA"/>
</dbReference>
<dbReference type="InterPro" id="IPR016035">
    <property type="entry name" value="Acyl_Trfase/lysoPLipase"/>
</dbReference>